<evidence type="ECO:0000313" key="13">
    <source>
        <dbReference type="Proteomes" id="UP000427906"/>
    </source>
</evidence>
<keyword evidence="13" id="KW-1185">Reference proteome</keyword>
<dbReference type="PROSITE" id="PS50059">
    <property type="entry name" value="FKBP_PPIASE"/>
    <property type="match status" value="1"/>
</dbReference>
<keyword evidence="5 9" id="KW-0697">Rotamase</keyword>
<name>A0A5K7YHC5_9BACT</name>
<reference evidence="12 13" key="1">
    <citation type="submission" date="2019-11" db="EMBL/GenBank/DDBJ databases">
        <title>Comparative genomics of hydrocarbon-degrading Desulfosarcina strains.</title>
        <authorList>
            <person name="Watanabe M."/>
            <person name="Kojima H."/>
            <person name="Fukui M."/>
        </authorList>
    </citation>
    <scope>NUCLEOTIDE SEQUENCE [LARGE SCALE GENOMIC DNA]</scope>
    <source>
        <strain evidence="12 13">PL12</strain>
    </source>
</reference>
<dbReference type="InterPro" id="IPR046357">
    <property type="entry name" value="PPIase_dom_sf"/>
</dbReference>
<evidence type="ECO:0000313" key="12">
    <source>
        <dbReference type="EMBL" id="BBO66101.1"/>
    </source>
</evidence>
<gene>
    <name evidence="12" type="ORF">DSCA_00310</name>
</gene>
<dbReference type="Pfam" id="PF00254">
    <property type="entry name" value="FKBP_C"/>
    <property type="match status" value="1"/>
</dbReference>
<keyword evidence="4" id="KW-0963">Cytoplasm</keyword>
<protein>
    <recommendedName>
        <fullName evidence="10">Peptidyl-prolyl cis-trans isomerase</fullName>
        <ecNumber evidence="10">5.2.1.8</ecNumber>
    </recommendedName>
</protein>
<feature type="domain" description="PPIase FKBP-type" evidence="11">
    <location>
        <begin position="7"/>
        <end position="81"/>
    </location>
</feature>
<evidence type="ECO:0000256" key="5">
    <source>
        <dbReference type="ARBA" id="ARBA00023110"/>
    </source>
</evidence>
<dbReference type="EC" id="5.2.1.8" evidence="10"/>
<evidence type="ECO:0000256" key="10">
    <source>
        <dbReference type="RuleBase" id="RU003915"/>
    </source>
</evidence>
<dbReference type="PANTHER" id="PTHR47861">
    <property type="entry name" value="FKBP-TYPE PEPTIDYL-PROLYL CIS-TRANS ISOMERASE SLYD"/>
    <property type="match status" value="1"/>
</dbReference>
<dbReference type="EMBL" id="AP021874">
    <property type="protein sequence ID" value="BBO66101.1"/>
    <property type="molecule type" value="Genomic_DNA"/>
</dbReference>
<dbReference type="KEGG" id="dalk:DSCA_00310"/>
<evidence type="ECO:0000256" key="1">
    <source>
        <dbReference type="ARBA" id="ARBA00000971"/>
    </source>
</evidence>
<comment type="similarity">
    <text evidence="3 10">Belongs to the FKBP-type PPIase family.</text>
</comment>
<comment type="function">
    <text evidence="8">Also involved in hydrogenase metallocenter assembly, probably by participating in the nickel insertion step. This function in hydrogenase biosynthesis requires chaperone activity and the presence of the metal-binding domain, but not PPIase activity.</text>
</comment>
<accession>A0A5K7YHC5</accession>
<dbReference type="GO" id="GO:0005737">
    <property type="term" value="C:cytoplasm"/>
    <property type="evidence" value="ECO:0007669"/>
    <property type="project" value="UniProtKB-SubCell"/>
</dbReference>
<dbReference type="OrthoDB" id="9808891at2"/>
<dbReference type="Gene3D" id="3.10.50.40">
    <property type="match status" value="1"/>
</dbReference>
<dbReference type="PANTHER" id="PTHR47861:SF3">
    <property type="entry name" value="FKBP-TYPE PEPTIDYL-PROLYL CIS-TRANS ISOMERASE SLYD"/>
    <property type="match status" value="1"/>
</dbReference>
<evidence type="ECO:0000256" key="9">
    <source>
        <dbReference type="PROSITE-ProRule" id="PRU00277"/>
    </source>
</evidence>
<dbReference type="SUPFAM" id="SSF54534">
    <property type="entry name" value="FKBP-like"/>
    <property type="match status" value="1"/>
</dbReference>
<evidence type="ECO:0000256" key="7">
    <source>
        <dbReference type="ARBA" id="ARBA00023235"/>
    </source>
</evidence>
<evidence type="ECO:0000259" key="11">
    <source>
        <dbReference type="PROSITE" id="PS50059"/>
    </source>
</evidence>
<organism evidence="12 13">
    <name type="scientific">Desulfosarcina alkanivorans</name>
    <dbReference type="NCBI Taxonomy" id="571177"/>
    <lineage>
        <taxon>Bacteria</taxon>
        <taxon>Pseudomonadati</taxon>
        <taxon>Thermodesulfobacteriota</taxon>
        <taxon>Desulfobacteria</taxon>
        <taxon>Desulfobacterales</taxon>
        <taxon>Desulfosarcinaceae</taxon>
        <taxon>Desulfosarcina</taxon>
    </lineage>
</organism>
<dbReference type="GO" id="GO:0003755">
    <property type="term" value="F:peptidyl-prolyl cis-trans isomerase activity"/>
    <property type="evidence" value="ECO:0007669"/>
    <property type="project" value="UniProtKB-UniRule"/>
</dbReference>
<dbReference type="RefSeq" id="WP_155314525.1">
    <property type="nucleotide sequence ID" value="NZ_AP021874.1"/>
</dbReference>
<comment type="subcellular location">
    <subcellularLocation>
        <location evidence="2">Cytoplasm</location>
    </subcellularLocation>
</comment>
<proteinExistence type="inferred from homology"/>
<evidence type="ECO:0000256" key="2">
    <source>
        <dbReference type="ARBA" id="ARBA00004496"/>
    </source>
</evidence>
<sequence length="148" mass="16476">MRNAQKGDTVLIKFTCSFDDGSEITTTGEKEPLELTIGEGKLIDCFEQSLIGMSEGQQKTIHLRPEQVVGERRPELISELPLHVLPEQDEDLEVGSRVMVKDNNGNDVKATVTRLTDQNVTIDANHPLAGEALTFDVELIEFAYFLCK</sequence>
<evidence type="ECO:0000256" key="4">
    <source>
        <dbReference type="ARBA" id="ARBA00022490"/>
    </source>
</evidence>
<dbReference type="AlphaFoldDB" id="A0A5K7YHC5"/>
<dbReference type="Proteomes" id="UP000427906">
    <property type="component" value="Chromosome"/>
</dbReference>
<dbReference type="GO" id="GO:0042026">
    <property type="term" value="P:protein refolding"/>
    <property type="evidence" value="ECO:0007669"/>
    <property type="project" value="UniProtKB-ARBA"/>
</dbReference>
<keyword evidence="7 9" id="KW-0413">Isomerase</keyword>
<comment type="catalytic activity">
    <reaction evidence="1 9 10">
        <text>[protein]-peptidylproline (omega=180) = [protein]-peptidylproline (omega=0)</text>
        <dbReference type="Rhea" id="RHEA:16237"/>
        <dbReference type="Rhea" id="RHEA-COMP:10747"/>
        <dbReference type="Rhea" id="RHEA-COMP:10748"/>
        <dbReference type="ChEBI" id="CHEBI:83833"/>
        <dbReference type="ChEBI" id="CHEBI:83834"/>
        <dbReference type="EC" id="5.2.1.8"/>
    </reaction>
</comment>
<keyword evidence="6" id="KW-0143">Chaperone</keyword>
<dbReference type="InterPro" id="IPR001179">
    <property type="entry name" value="PPIase_FKBP_dom"/>
</dbReference>
<evidence type="ECO:0000256" key="3">
    <source>
        <dbReference type="ARBA" id="ARBA00006577"/>
    </source>
</evidence>
<evidence type="ECO:0000256" key="6">
    <source>
        <dbReference type="ARBA" id="ARBA00023186"/>
    </source>
</evidence>
<evidence type="ECO:0000256" key="8">
    <source>
        <dbReference type="ARBA" id="ARBA00037071"/>
    </source>
</evidence>